<keyword evidence="7 14" id="KW-0136">Cellulose degradation</keyword>
<dbReference type="InterPro" id="IPR012341">
    <property type="entry name" value="6hp_glycosidase-like_sf"/>
</dbReference>
<feature type="signal peptide" evidence="14">
    <location>
        <begin position="1"/>
        <end position="22"/>
    </location>
</feature>
<comment type="subcellular location">
    <subcellularLocation>
        <location evidence="2">Secreted</location>
    </subcellularLocation>
</comment>
<feature type="chain" id="PRO_5040535302" description="Endoglucanase" evidence="14">
    <location>
        <begin position="23"/>
        <end position="625"/>
    </location>
</feature>
<feature type="active site" evidence="13">
    <location>
        <position position="463"/>
    </location>
</feature>
<evidence type="ECO:0000256" key="15">
    <source>
        <dbReference type="SAM" id="MobiDB-lite"/>
    </source>
</evidence>
<sequence>MGICVKMVTCMVVLLFAPVAFAGHDYAKALTKSILFFEAQRSGYLPENQRITWRANSGLEDGKANGIDLVGGYYDAGDNVKFGLPMAFTVTMMAWSIIEYGKQMASSGELGHAMDAVKWGTDYFIKAHPEPYVLYGEVGDGNTDHLCWQRPEDMTTSRQAYRIDTTHPGSELAAETAAAMASASIIFRQSNPAYSNELLEHAKQLFDFADKYRGKYDSSIAVVQKYYMSISGYDDELLWAAAWLYQATNDRYYLDYLANNGDAFGGTSWSVAEFGWDVKYAGTQVLAAKFLLQGNAGEHVAVLEKYQQMAESFMCACIGKSSQSVQRTPGGLLYRQSWNNLQFVTSSSFLLTVYADYLASVGKAAQCDSGPAQPTELFNFAKSQVDYILGDNPRATSYMVGYGNTYPQQVHHRGSSIVSIKVDPSFVSCSGGYSTWFGRNSGDPNLLDGAIVGGPGAYDDFADHRDNYEQTEPTTYNNAPLLGVLARLNAGSSGLSQLLPVLVPAPTTPIRKENPAATPKPSSSPVNRAPSLINISQNATTSWNYRGKTYYRYSVIVANNSPKTVKNLHIGISKLYGPLWGLTKYRYGYVFPAWIQSLPGGKSLEFVYIHAASPADIWISGYKLV</sequence>
<dbReference type="InterPro" id="IPR008928">
    <property type="entry name" value="6-hairpin_glycosidase_sf"/>
</dbReference>
<feature type="active site" evidence="12">
    <location>
        <position position="411"/>
    </location>
</feature>
<evidence type="ECO:0000256" key="10">
    <source>
        <dbReference type="ARBA" id="ARBA00023295"/>
    </source>
</evidence>
<evidence type="ECO:0000256" key="13">
    <source>
        <dbReference type="PROSITE-ProRule" id="PRU10060"/>
    </source>
</evidence>
<keyword evidence="5 14" id="KW-0732">Signal</keyword>
<evidence type="ECO:0000256" key="12">
    <source>
        <dbReference type="PROSITE-ProRule" id="PRU10059"/>
    </source>
</evidence>
<dbReference type="FunFam" id="1.50.10.10:FF:000020">
    <property type="entry name" value="Endoglucanase"/>
    <property type="match status" value="1"/>
</dbReference>
<dbReference type="PANTHER" id="PTHR22298">
    <property type="entry name" value="ENDO-1,4-BETA-GLUCANASE"/>
    <property type="match status" value="1"/>
</dbReference>
<evidence type="ECO:0000259" key="16">
    <source>
        <dbReference type="SMART" id="SM01063"/>
    </source>
</evidence>
<evidence type="ECO:0000313" key="18">
    <source>
        <dbReference type="Proteomes" id="UP001151287"/>
    </source>
</evidence>
<dbReference type="InterPro" id="IPR001701">
    <property type="entry name" value="Glyco_hydro_9"/>
</dbReference>
<proteinExistence type="inferred from homology"/>
<dbReference type="Pfam" id="PF09478">
    <property type="entry name" value="CBM49"/>
    <property type="match status" value="1"/>
</dbReference>
<keyword evidence="8" id="KW-0325">Glycoprotein</keyword>
<keyword evidence="9 12" id="KW-0119">Carbohydrate metabolism</keyword>
<name>A0A9P9ZBK6_9POAL</name>
<gene>
    <name evidence="17" type="ORF">LUZ63_016586</name>
</gene>
<comment type="similarity">
    <text evidence="3 12 14">Belongs to the glycosyl hydrolase 9 (cellulase E) family.</text>
</comment>
<dbReference type="InterPro" id="IPR018221">
    <property type="entry name" value="Glyco_hydro_9_His_AS"/>
</dbReference>
<dbReference type="PROSITE" id="PS00592">
    <property type="entry name" value="GH9_2"/>
    <property type="match status" value="1"/>
</dbReference>
<dbReference type="PROSITE" id="PS00698">
    <property type="entry name" value="GH9_3"/>
    <property type="match status" value="1"/>
</dbReference>
<dbReference type="Proteomes" id="UP001151287">
    <property type="component" value="Unassembled WGS sequence"/>
</dbReference>
<evidence type="ECO:0000256" key="11">
    <source>
        <dbReference type="ARBA" id="ARBA00023326"/>
    </source>
</evidence>
<feature type="region of interest" description="Disordered" evidence="15">
    <location>
        <begin position="509"/>
        <end position="530"/>
    </location>
</feature>
<reference evidence="17" key="1">
    <citation type="journal article" date="2022" name="Cell">
        <title>Repeat-based holocentromeres influence genome architecture and karyotype evolution.</title>
        <authorList>
            <person name="Hofstatter P.G."/>
            <person name="Thangavel G."/>
            <person name="Lux T."/>
            <person name="Neumann P."/>
            <person name="Vondrak T."/>
            <person name="Novak P."/>
            <person name="Zhang M."/>
            <person name="Costa L."/>
            <person name="Castellani M."/>
            <person name="Scott A."/>
            <person name="Toegelov H."/>
            <person name="Fuchs J."/>
            <person name="Mata-Sucre Y."/>
            <person name="Dias Y."/>
            <person name="Vanzela A.L.L."/>
            <person name="Huettel B."/>
            <person name="Almeida C.C.S."/>
            <person name="Simkova H."/>
            <person name="Souza G."/>
            <person name="Pedrosa-Harand A."/>
            <person name="Macas J."/>
            <person name="Mayer K.F.X."/>
            <person name="Houben A."/>
            <person name="Marques A."/>
        </authorList>
    </citation>
    <scope>NUCLEOTIDE SEQUENCE</scope>
    <source>
        <strain evidence="17">RhyBre1mFocal</strain>
    </source>
</reference>
<evidence type="ECO:0000256" key="6">
    <source>
        <dbReference type="ARBA" id="ARBA00022801"/>
    </source>
</evidence>
<evidence type="ECO:0000256" key="3">
    <source>
        <dbReference type="ARBA" id="ARBA00007072"/>
    </source>
</evidence>
<dbReference type="SMART" id="SM01063">
    <property type="entry name" value="CBM49"/>
    <property type="match status" value="1"/>
</dbReference>
<evidence type="ECO:0000256" key="14">
    <source>
        <dbReference type="RuleBase" id="RU361166"/>
    </source>
</evidence>
<evidence type="ECO:0000313" key="17">
    <source>
        <dbReference type="EMBL" id="KAJ1685196.1"/>
    </source>
</evidence>
<keyword evidence="18" id="KW-1185">Reference proteome</keyword>
<evidence type="ECO:0000256" key="5">
    <source>
        <dbReference type="ARBA" id="ARBA00022729"/>
    </source>
</evidence>
<protein>
    <recommendedName>
        <fullName evidence="14">Endoglucanase</fullName>
        <ecNumber evidence="14">3.2.1.4</ecNumber>
    </recommendedName>
</protein>
<dbReference type="InterPro" id="IPR019028">
    <property type="entry name" value="CBM_49"/>
</dbReference>
<dbReference type="Gene3D" id="1.50.10.10">
    <property type="match status" value="1"/>
</dbReference>
<dbReference type="AlphaFoldDB" id="A0A9P9ZBK6"/>
<feature type="active site" evidence="13">
    <location>
        <position position="472"/>
    </location>
</feature>
<dbReference type="GO" id="GO:0030246">
    <property type="term" value="F:carbohydrate binding"/>
    <property type="evidence" value="ECO:0007669"/>
    <property type="project" value="InterPro"/>
</dbReference>
<dbReference type="SUPFAM" id="SSF48208">
    <property type="entry name" value="Six-hairpin glycosidases"/>
    <property type="match status" value="1"/>
</dbReference>
<dbReference type="GO" id="GO:0005576">
    <property type="term" value="C:extracellular region"/>
    <property type="evidence" value="ECO:0007669"/>
    <property type="project" value="UniProtKB-SubCell"/>
</dbReference>
<evidence type="ECO:0000256" key="4">
    <source>
        <dbReference type="ARBA" id="ARBA00022525"/>
    </source>
</evidence>
<dbReference type="InterPro" id="IPR033126">
    <property type="entry name" value="Glyco_hydro_9_Asp/Glu_AS"/>
</dbReference>
<comment type="catalytic activity">
    <reaction evidence="1 14">
        <text>Endohydrolysis of (1-&gt;4)-beta-D-glucosidic linkages in cellulose, lichenin and cereal beta-D-glucans.</text>
        <dbReference type="EC" id="3.2.1.4"/>
    </reaction>
</comment>
<dbReference type="OrthoDB" id="10257085at2759"/>
<keyword evidence="6 12" id="KW-0378">Hydrolase</keyword>
<dbReference type="EC" id="3.2.1.4" evidence="14"/>
<evidence type="ECO:0000256" key="9">
    <source>
        <dbReference type="ARBA" id="ARBA00023277"/>
    </source>
</evidence>
<dbReference type="EMBL" id="JAMQYH010000005">
    <property type="protein sequence ID" value="KAJ1685196.1"/>
    <property type="molecule type" value="Genomic_DNA"/>
</dbReference>
<evidence type="ECO:0000256" key="1">
    <source>
        <dbReference type="ARBA" id="ARBA00000966"/>
    </source>
</evidence>
<keyword evidence="4" id="KW-0964">Secreted</keyword>
<dbReference type="GO" id="GO:0008810">
    <property type="term" value="F:cellulase activity"/>
    <property type="evidence" value="ECO:0007669"/>
    <property type="project" value="UniProtKB-EC"/>
</dbReference>
<dbReference type="GO" id="GO:0030245">
    <property type="term" value="P:cellulose catabolic process"/>
    <property type="evidence" value="ECO:0007669"/>
    <property type="project" value="UniProtKB-KW"/>
</dbReference>
<evidence type="ECO:0000256" key="7">
    <source>
        <dbReference type="ARBA" id="ARBA00023001"/>
    </source>
</evidence>
<keyword evidence="10 12" id="KW-0326">Glycosidase</keyword>
<evidence type="ECO:0000256" key="2">
    <source>
        <dbReference type="ARBA" id="ARBA00004613"/>
    </source>
</evidence>
<evidence type="ECO:0000256" key="8">
    <source>
        <dbReference type="ARBA" id="ARBA00023180"/>
    </source>
</evidence>
<dbReference type="Pfam" id="PF00759">
    <property type="entry name" value="Glyco_hydro_9"/>
    <property type="match status" value="1"/>
</dbReference>
<feature type="domain" description="Carbohydrate binding" evidence="16">
    <location>
        <begin position="533"/>
        <end position="613"/>
    </location>
</feature>
<organism evidence="17 18">
    <name type="scientific">Rhynchospora breviuscula</name>
    <dbReference type="NCBI Taxonomy" id="2022672"/>
    <lineage>
        <taxon>Eukaryota</taxon>
        <taxon>Viridiplantae</taxon>
        <taxon>Streptophyta</taxon>
        <taxon>Embryophyta</taxon>
        <taxon>Tracheophyta</taxon>
        <taxon>Spermatophyta</taxon>
        <taxon>Magnoliopsida</taxon>
        <taxon>Liliopsida</taxon>
        <taxon>Poales</taxon>
        <taxon>Cyperaceae</taxon>
        <taxon>Cyperoideae</taxon>
        <taxon>Rhynchosporeae</taxon>
        <taxon>Rhynchospora</taxon>
    </lineage>
</organism>
<keyword evidence="11 12" id="KW-0624">Polysaccharide degradation</keyword>
<accession>A0A9P9ZBK6</accession>
<comment type="caution">
    <text evidence="17">The sequence shown here is derived from an EMBL/GenBank/DDBJ whole genome shotgun (WGS) entry which is preliminary data.</text>
</comment>